<proteinExistence type="inferred from homology"/>
<keyword evidence="14" id="KW-0449">Lipoprotein</keyword>
<dbReference type="PANTHER" id="PTHR33619">
    <property type="entry name" value="POLYSACCHARIDE EXPORT PROTEIN GFCE-RELATED"/>
    <property type="match status" value="1"/>
</dbReference>
<feature type="domain" description="Polysaccharide export protein N-terminal" evidence="15">
    <location>
        <begin position="30"/>
        <end position="97"/>
    </location>
</feature>
<keyword evidence="4" id="KW-1134">Transmembrane beta strand</keyword>
<dbReference type="GO" id="GO:0015288">
    <property type="term" value="F:porin activity"/>
    <property type="evidence" value="ECO:0007669"/>
    <property type="project" value="UniProtKB-KW"/>
</dbReference>
<evidence type="ECO:0000313" key="19">
    <source>
        <dbReference type="Proteomes" id="UP001320119"/>
    </source>
</evidence>
<evidence type="ECO:0000256" key="14">
    <source>
        <dbReference type="ARBA" id="ARBA00023288"/>
    </source>
</evidence>
<keyword evidence="3" id="KW-0813">Transport</keyword>
<dbReference type="Pfam" id="PF22461">
    <property type="entry name" value="SLBB_2"/>
    <property type="match status" value="1"/>
</dbReference>
<keyword evidence="13" id="KW-0998">Cell outer membrane</keyword>
<feature type="domain" description="SLBB" evidence="17">
    <location>
        <begin position="506"/>
        <end position="585"/>
    </location>
</feature>
<dbReference type="GO" id="GO:0046930">
    <property type="term" value="C:pore complex"/>
    <property type="evidence" value="ECO:0007669"/>
    <property type="project" value="UniProtKB-KW"/>
</dbReference>
<dbReference type="Gene3D" id="3.30.1950.10">
    <property type="entry name" value="wza like domain"/>
    <property type="match status" value="1"/>
</dbReference>
<evidence type="ECO:0000256" key="8">
    <source>
        <dbReference type="ARBA" id="ARBA00023047"/>
    </source>
</evidence>
<dbReference type="Gene3D" id="3.10.560.10">
    <property type="entry name" value="Outer membrane lipoprotein wza domain like"/>
    <property type="match status" value="6"/>
</dbReference>
<dbReference type="GO" id="GO:0006811">
    <property type="term" value="P:monoatomic ion transport"/>
    <property type="evidence" value="ECO:0007669"/>
    <property type="project" value="UniProtKB-KW"/>
</dbReference>
<evidence type="ECO:0000256" key="10">
    <source>
        <dbReference type="ARBA" id="ARBA00023114"/>
    </source>
</evidence>
<accession>A0AAN1WIF7</accession>
<evidence type="ECO:0000256" key="3">
    <source>
        <dbReference type="ARBA" id="ARBA00022448"/>
    </source>
</evidence>
<feature type="domain" description="Soluble ligand binding" evidence="16">
    <location>
        <begin position="111"/>
        <end position="161"/>
    </location>
</feature>
<evidence type="ECO:0008006" key="20">
    <source>
        <dbReference type="Google" id="ProtNLM"/>
    </source>
</evidence>
<keyword evidence="11" id="KW-0472">Membrane</keyword>
<evidence type="ECO:0000256" key="7">
    <source>
        <dbReference type="ARBA" id="ARBA00022729"/>
    </source>
</evidence>
<keyword evidence="19" id="KW-1185">Reference proteome</keyword>
<dbReference type="InterPro" id="IPR003715">
    <property type="entry name" value="Poly_export_N"/>
</dbReference>
<dbReference type="InterPro" id="IPR019554">
    <property type="entry name" value="Soluble_ligand-bd"/>
</dbReference>
<sequence>MRNITQHLIPACLFLIIAILGNIAHGAQTNDQAFTVNIGDEITLLFPGETSLSKAFSVERDGTINLPEVGQITVVGLTEKALRTTVKKELSKAFRNIEDLSVRIGKKQRLIKIAGYVNQPGEVLLSAGGDIQSAFVLAGGLRNGAQLDQIQLRRNGELTVFNYKSYMDTGDTAVLPRLQSLDEIFVPASPKTGNIETAFNPSSLTNSGDAADSQNAIKIFGEVRSPGSFSFNEGASVVDYLMRAGGVTRYASVEQIRVISGGSPKLFNLKKYLDSGDESALPLITENTTIFIPIQEEEIKSGSNMVYIMGEVFKPGAYEGKKGATFLDILANAGGPTRYAESRQIRLIRANGDVVPFDLAAFTESTRLQPLPDVQAGDAIFVPEKTDMNEKSWLKVAPSRAVRVLGEVVRPGRFEWSDEMSLLDLLAHAGGPTSRADTSRIEVVIPEGENQTRKIAFNLDTFIEQGLSDSKLPQLVAGTTVRIHDLPQDPSDNKSQWVRQASDDSIYIFGQVGAPGRYRFTDAMHFLDILAAADGPTDKADISAIRISHRGKNRPEVSALDLHLYFETGDEALLPDVKPGDTIYVPAQKGLWLHTPKETTIRVLGAVNKPGRYRFDDTMSILDLLAEAGGTSDEAYLKKITVVNLSCCKDQATVFNLKKFSRTADFSKLPVLRAGDTIFVPHRRESVLYKTREGMRDIIQTVSLVALIGAL</sequence>
<dbReference type="InterPro" id="IPR054765">
    <property type="entry name" value="SLBB_dom"/>
</dbReference>
<dbReference type="AlphaFoldDB" id="A0AAN1WIF7"/>
<dbReference type="EMBL" id="AP023086">
    <property type="protein sequence ID" value="BCD98213.1"/>
    <property type="molecule type" value="Genomic_DNA"/>
</dbReference>
<dbReference type="RefSeq" id="WP_236982419.1">
    <property type="nucleotide sequence ID" value="NZ_AP023086.1"/>
</dbReference>
<keyword evidence="8" id="KW-0625">Polysaccharide transport</keyword>
<feature type="domain" description="Soluble ligand binding" evidence="16">
    <location>
        <begin position="305"/>
        <end position="358"/>
    </location>
</feature>
<keyword evidence="10" id="KW-0626">Porin</keyword>
<gene>
    <name evidence="18" type="ORF">MARGE09_P2414</name>
</gene>
<evidence type="ECO:0000256" key="5">
    <source>
        <dbReference type="ARBA" id="ARBA00022597"/>
    </source>
</evidence>
<dbReference type="GO" id="GO:0009279">
    <property type="term" value="C:cell outer membrane"/>
    <property type="evidence" value="ECO:0007669"/>
    <property type="project" value="UniProtKB-SubCell"/>
</dbReference>
<dbReference type="KEGG" id="marq:MARGE09_P2414"/>
<protein>
    <recommendedName>
        <fullName evidence="20">Sugar ABC transporter substrate-binding protein</fullName>
    </recommendedName>
</protein>
<evidence type="ECO:0000259" key="17">
    <source>
        <dbReference type="Pfam" id="PF22461"/>
    </source>
</evidence>
<evidence type="ECO:0000256" key="11">
    <source>
        <dbReference type="ARBA" id="ARBA00023136"/>
    </source>
</evidence>
<evidence type="ECO:0000259" key="16">
    <source>
        <dbReference type="Pfam" id="PF10531"/>
    </source>
</evidence>
<dbReference type="InterPro" id="IPR049712">
    <property type="entry name" value="Poly_export"/>
</dbReference>
<evidence type="ECO:0000259" key="15">
    <source>
        <dbReference type="Pfam" id="PF02563"/>
    </source>
</evidence>
<evidence type="ECO:0000256" key="1">
    <source>
        <dbReference type="ARBA" id="ARBA00004571"/>
    </source>
</evidence>
<comment type="subcellular location">
    <subcellularLocation>
        <location evidence="1">Cell outer membrane</location>
        <topology evidence="1">Multi-pass membrane protein</topology>
    </subcellularLocation>
</comment>
<dbReference type="GO" id="GO:0015159">
    <property type="term" value="F:polysaccharide transmembrane transporter activity"/>
    <property type="evidence" value="ECO:0007669"/>
    <property type="project" value="InterPro"/>
</dbReference>
<keyword evidence="6" id="KW-0812">Transmembrane</keyword>
<organism evidence="18 19">
    <name type="scientific">Marinagarivorans cellulosilyticus</name>
    <dbReference type="NCBI Taxonomy" id="2721545"/>
    <lineage>
        <taxon>Bacteria</taxon>
        <taxon>Pseudomonadati</taxon>
        <taxon>Pseudomonadota</taxon>
        <taxon>Gammaproteobacteria</taxon>
        <taxon>Cellvibrionales</taxon>
        <taxon>Cellvibrionaceae</taxon>
        <taxon>Marinagarivorans</taxon>
    </lineage>
</organism>
<evidence type="ECO:0000256" key="9">
    <source>
        <dbReference type="ARBA" id="ARBA00023065"/>
    </source>
</evidence>
<keyword evidence="7" id="KW-0732">Signal</keyword>
<reference evidence="18 19" key="1">
    <citation type="journal article" date="2022" name="IScience">
        <title>An ultrasensitive nanofiber-based assay for enzymatic hydrolysis and deep-sea microbial degradation of cellulose.</title>
        <authorList>
            <person name="Tsudome M."/>
            <person name="Tachioka M."/>
            <person name="Miyazaki M."/>
            <person name="Uchimura K."/>
            <person name="Tsuda M."/>
            <person name="Takaki Y."/>
            <person name="Deguchi S."/>
        </authorList>
    </citation>
    <scope>NUCLEOTIDE SEQUENCE [LARGE SCALE GENOMIC DNA]</scope>
    <source>
        <strain evidence="18 19">GE09</strain>
    </source>
</reference>
<evidence type="ECO:0000256" key="13">
    <source>
        <dbReference type="ARBA" id="ARBA00023237"/>
    </source>
</evidence>
<dbReference type="Pfam" id="PF10531">
    <property type="entry name" value="SLBB"/>
    <property type="match status" value="5"/>
</dbReference>
<comment type="similarity">
    <text evidence="2">Belongs to the BexD/CtrA/VexA family.</text>
</comment>
<dbReference type="Pfam" id="PF02563">
    <property type="entry name" value="Poly_export"/>
    <property type="match status" value="1"/>
</dbReference>
<evidence type="ECO:0000256" key="6">
    <source>
        <dbReference type="ARBA" id="ARBA00022692"/>
    </source>
</evidence>
<evidence type="ECO:0000256" key="2">
    <source>
        <dbReference type="ARBA" id="ARBA00009450"/>
    </source>
</evidence>
<evidence type="ECO:0000256" key="12">
    <source>
        <dbReference type="ARBA" id="ARBA00023139"/>
    </source>
</evidence>
<dbReference type="PANTHER" id="PTHR33619:SF3">
    <property type="entry name" value="POLYSACCHARIDE EXPORT PROTEIN GFCE-RELATED"/>
    <property type="match status" value="1"/>
</dbReference>
<evidence type="ECO:0000313" key="18">
    <source>
        <dbReference type="EMBL" id="BCD98213.1"/>
    </source>
</evidence>
<dbReference type="Proteomes" id="UP001320119">
    <property type="component" value="Chromosome"/>
</dbReference>
<keyword evidence="5" id="KW-0762">Sugar transport</keyword>
<evidence type="ECO:0000256" key="4">
    <source>
        <dbReference type="ARBA" id="ARBA00022452"/>
    </source>
</evidence>
<name>A0AAN1WIF7_9GAMM</name>
<feature type="domain" description="Soluble ligand binding" evidence="16">
    <location>
        <begin position="601"/>
        <end position="644"/>
    </location>
</feature>
<keyword evidence="9" id="KW-0406">Ion transport</keyword>
<keyword evidence="12" id="KW-0564">Palmitate</keyword>
<feature type="domain" description="Soluble ligand binding" evidence="16">
    <location>
        <begin position="402"/>
        <end position="444"/>
    </location>
</feature>
<feature type="domain" description="Soluble ligand binding" evidence="16">
    <location>
        <begin position="219"/>
        <end position="262"/>
    </location>
</feature>